<gene>
    <name evidence="2" type="ORF">MOBUDSM44075_03949</name>
</gene>
<evidence type="ECO:0000313" key="2">
    <source>
        <dbReference type="EMBL" id="KMO72855.1"/>
    </source>
</evidence>
<keyword evidence="1" id="KW-1133">Transmembrane helix</keyword>
<keyword evidence="1" id="KW-0812">Transmembrane</keyword>
<dbReference type="RefSeq" id="WP_011767719.1">
    <property type="nucleotide sequence ID" value="NZ_JYNU01000028.1"/>
</dbReference>
<dbReference type="AlphaFoldDB" id="A0A0J6VP70"/>
<evidence type="ECO:0000313" key="3">
    <source>
        <dbReference type="Proteomes" id="UP000036313"/>
    </source>
</evidence>
<dbReference type="EMBL" id="JYNU01000028">
    <property type="protein sequence ID" value="KMO72855.1"/>
    <property type="molecule type" value="Genomic_DNA"/>
</dbReference>
<evidence type="ECO:0000256" key="1">
    <source>
        <dbReference type="SAM" id="Phobius"/>
    </source>
</evidence>
<accession>A0A0J6VP70</accession>
<proteinExistence type="predicted"/>
<keyword evidence="1" id="KW-0472">Membrane</keyword>
<protein>
    <submittedName>
        <fullName evidence="2">Uncharacterized protein</fullName>
    </submittedName>
</protein>
<feature type="transmembrane region" description="Helical" evidence="1">
    <location>
        <begin position="53"/>
        <end position="75"/>
    </location>
</feature>
<reference evidence="2 3" key="1">
    <citation type="journal article" date="2015" name="Genome Biol. Evol.">
        <title>Characterization of Three Mycobacterium spp. with Potential Use in Bioremediation by Genome Sequencing and Comparative Genomics.</title>
        <authorList>
            <person name="Das S."/>
            <person name="Pettersson B.M."/>
            <person name="Behra P.R."/>
            <person name="Ramesh M."/>
            <person name="Dasgupta S."/>
            <person name="Bhattacharya A."/>
            <person name="Kirsebom L.A."/>
        </authorList>
    </citation>
    <scope>NUCLEOTIDE SEQUENCE [LARGE SCALE GENOMIC DNA]</scope>
    <source>
        <strain evidence="2 3">DSM 44075</strain>
    </source>
</reference>
<feature type="transmembrane region" description="Helical" evidence="1">
    <location>
        <begin position="20"/>
        <end position="41"/>
    </location>
</feature>
<dbReference type="PATRIC" id="fig|1807.14.peg.3976"/>
<dbReference type="Proteomes" id="UP000036313">
    <property type="component" value="Unassembled WGS sequence"/>
</dbReference>
<comment type="caution">
    <text evidence="2">The sequence shown here is derived from an EMBL/GenBank/DDBJ whole genome shotgun (WGS) entry which is preliminary data.</text>
</comment>
<organism evidence="2 3">
    <name type="scientific">Mycolicibacterium obuense</name>
    <dbReference type="NCBI Taxonomy" id="1807"/>
    <lineage>
        <taxon>Bacteria</taxon>
        <taxon>Bacillati</taxon>
        <taxon>Actinomycetota</taxon>
        <taxon>Actinomycetes</taxon>
        <taxon>Mycobacteriales</taxon>
        <taxon>Mycobacteriaceae</taxon>
        <taxon>Mycolicibacterium</taxon>
    </lineage>
</organism>
<sequence>MAENTELLAASGLFEAGNKLGLAVLGFLALAALVIGAGSAIRKLKEGSGAAITAEIGAIVFAVLIGLSVGIASALTQEAEDSGIRNPVRVDSVWDR</sequence>
<name>A0A0J6VP70_9MYCO</name>